<feature type="chain" id="PRO_5047254972" evidence="1">
    <location>
        <begin position="22"/>
        <end position="91"/>
    </location>
</feature>
<protein>
    <submittedName>
        <fullName evidence="2">Uncharacterized protein</fullName>
    </submittedName>
</protein>
<evidence type="ECO:0000313" key="2">
    <source>
        <dbReference type="EMBL" id="MCW3485406.1"/>
    </source>
</evidence>
<keyword evidence="1" id="KW-0732">Signal</keyword>
<dbReference type="EMBL" id="JAPDNS010000002">
    <property type="protein sequence ID" value="MCW3485406.1"/>
    <property type="molecule type" value="Genomic_DNA"/>
</dbReference>
<accession>A0ABT3INC6</accession>
<dbReference type="PROSITE" id="PS51257">
    <property type="entry name" value="PROKAR_LIPOPROTEIN"/>
    <property type="match status" value="1"/>
</dbReference>
<reference evidence="2 3" key="1">
    <citation type="submission" date="2022-10" db="EMBL/GenBank/DDBJ databases">
        <title>Chitinophaga nivalis PC15 sp. nov., isolated from Pyeongchang county, South Korea.</title>
        <authorList>
            <person name="Trinh H.N."/>
        </authorList>
    </citation>
    <scope>NUCLEOTIDE SEQUENCE [LARGE SCALE GENOMIC DNA]</scope>
    <source>
        <strain evidence="2 3">PC14</strain>
    </source>
</reference>
<keyword evidence="3" id="KW-1185">Reference proteome</keyword>
<feature type="signal peptide" evidence="1">
    <location>
        <begin position="1"/>
        <end position="21"/>
    </location>
</feature>
<evidence type="ECO:0000313" key="3">
    <source>
        <dbReference type="Proteomes" id="UP001207742"/>
    </source>
</evidence>
<name>A0ABT3INC6_9BACT</name>
<proteinExistence type="predicted"/>
<comment type="caution">
    <text evidence="2">The sequence shown here is derived from an EMBL/GenBank/DDBJ whole genome shotgun (WGS) entry which is preliminary data.</text>
</comment>
<dbReference type="Proteomes" id="UP001207742">
    <property type="component" value="Unassembled WGS sequence"/>
</dbReference>
<dbReference type="RefSeq" id="WP_264731815.1">
    <property type="nucleotide sequence ID" value="NZ_JAPDNR010000001.1"/>
</dbReference>
<sequence length="91" mass="9848">MKYFVKMFLCALVMASPLLMVSCKKEGQGAGQIAKMVIPEDVEKKIKAQGFSTRNISKVTGGYVVEGNIFLSEAALNEGTFSPARRTAQGE</sequence>
<organism evidence="2 3">
    <name type="scientific">Chitinophaga nivalis</name>
    <dbReference type="NCBI Taxonomy" id="2991709"/>
    <lineage>
        <taxon>Bacteria</taxon>
        <taxon>Pseudomonadati</taxon>
        <taxon>Bacteroidota</taxon>
        <taxon>Chitinophagia</taxon>
        <taxon>Chitinophagales</taxon>
        <taxon>Chitinophagaceae</taxon>
        <taxon>Chitinophaga</taxon>
    </lineage>
</organism>
<evidence type="ECO:0000256" key="1">
    <source>
        <dbReference type="SAM" id="SignalP"/>
    </source>
</evidence>
<gene>
    <name evidence="2" type="ORF">OL497_15960</name>
</gene>